<dbReference type="Proteomes" id="UP000589896">
    <property type="component" value="Unassembled WGS sequence"/>
</dbReference>
<dbReference type="RefSeq" id="WP_180543701.1">
    <property type="nucleotide sequence ID" value="NZ_JACCJZ010000008.1"/>
</dbReference>
<accession>A0A7Z0QNA8</accession>
<keyword evidence="2" id="KW-1185">Reference proteome</keyword>
<sequence>MTPTSTDAVKNNLGEAGARLAQAARDAGTAVKSAASVAGDELKLGRATVKSDLADSAMAGLAAVEEGQAAAKEQYDVLMDKSRDLIDSAADLIRERPIASFGVAFATGWIIAKLARSR</sequence>
<dbReference type="EMBL" id="JACCJZ010000008">
    <property type="protein sequence ID" value="NYZ61796.1"/>
    <property type="molecule type" value="Genomic_DNA"/>
</dbReference>
<protein>
    <recommendedName>
        <fullName evidence="3">DUF883 family protein</fullName>
    </recommendedName>
</protein>
<dbReference type="AlphaFoldDB" id="A0A7Z0QNA8"/>
<evidence type="ECO:0000313" key="1">
    <source>
        <dbReference type="EMBL" id="NYZ61796.1"/>
    </source>
</evidence>
<evidence type="ECO:0000313" key="2">
    <source>
        <dbReference type="Proteomes" id="UP000589896"/>
    </source>
</evidence>
<name>A0A7Z0QNA8_9GAMM</name>
<evidence type="ECO:0008006" key="3">
    <source>
        <dbReference type="Google" id="ProtNLM"/>
    </source>
</evidence>
<gene>
    <name evidence="1" type="ORF">H0E82_03315</name>
</gene>
<proteinExistence type="predicted"/>
<comment type="caution">
    <text evidence="1">The sequence shown here is derived from an EMBL/GenBank/DDBJ whole genome shotgun (WGS) entry which is preliminary data.</text>
</comment>
<organism evidence="1 2">
    <name type="scientific">Luteimonas deserti</name>
    <dbReference type="NCBI Taxonomy" id="2752306"/>
    <lineage>
        <taxon>Bacteria</taxon>
        <taxon>Pseudomonadati</taxon>
        <taxon>Pseudomonadota</taxon>
        <taxon>Gammaproteobacteria</taxon>
        <taxon>Lysobacterales</taxon>
        <taxon>Lysobacteraceae</taxon>
        <taxon>Luteimonas</taxon>
    </lineage>
</organism>
<reference evidence="1 2" key="1">
    <citation type="submission" date="2020-07" db="EMBL/GenBank/DDBJ databases">
        <title>isolation of Luteimonas sp. SJ-16.</title>
        <authorList>
            <person name="Huang X.-X."/>
            <person name="Xu L."/>
            <person name="Sun J.-Q."/>
        </authorList>
    </citation>
    <scope>NUCLEOTIDE SEQUENCE [LARGE SCALE GENOMIC DNA]</scope>
    <source>
        <strain evidence="1 2">SJ-16</strain>
    </source>
</reference>